<proteinExistence type="predicted"/>
<dbReference type="Proteomes" id="UP000245880">
    <property type="component" value="Unassembled WGS sequence"/>
</dbReference>
<gene>
    <name evidence="1" type="ORF">CLV98_1044</name>
</gene>
<sequence>MKEHNETGTVPAQCTGQEIVAQTTRSFESVEAAITMFELASHRLLDVNNWNKLTQQPLVDFQVTDAQGNPLSQSVEEGNCLSIDIPGPGTATGEGRDWVSVELVKEYVAPNVDSIGMMVRPMANPTNDDTAVAHFYSPESTSSFTITREGTRITAAIYDKNISLNKTSENVTDELRNRLVGMVGMAFYSKWEWQKLTDGLLS</sequence>
<dbReference type="EMBL" id="QGDT01000004">
    <property type="protein sequence ID" value="PWJ58147.1"/>
    <property type="molecule type" value="Genomic_DNA"/>
</dbReference>
<dbReference type="OrthoDB" id="947646at2"/>
<accession>A0A316B6C7</accession>
<dbReference type="AlphaFoldDB" id="A0A316B6C7"/>
<protein>
    <submittedName>
        <fullName evidence="1">Uncharacterized protein</fullName>
    </submittedName>
</protein>
<comment type="caution">
    <text evidence="1">The sequence shown here is derived from an EMBL/GenBank/DDBJ whole genome shotgun (WGS) entry which is preliminary data.</text>
</comment>
<reference evidence="1 2" key="1">
    <citation type="submission" date="2018-03" db="EMBL/GenBank/DDBJ databases">
        <title>Genomic Encyclopedia of Archaeal and Bacterial Type Strains, Phase II (KMG-II): from individual species to whole genera.</title>
        <authorList>
            <person name="Goeker M."/>
        </authorList>
    </citation>
    <scope>NUCLEOTIDE SEQUENCE [LARGE SCALE GENOMIC DNA]</scope>
    <source>
        <strain evidence="1 2">DSM 100346</strain>
    </source>
</reference>
<evidence type="ECO:0000313" key="2">
    <source>
        <dbReference type="Proteomes" id="UP000245880"/>
    </source>
</evidence>
<keyword evidence="2" id="KW-1185">Reference proteome</keyword>
<organism evidence="1 2">
    <name type="scientific">Dyadobacter jejuensis</name>
    <dbReference type="NCBI Taxonomy" id="1082580"/>
    <lineage>
        <taxon>Bacteria</taxon>
        <taxon>Pseudomonadati</taxon>
        <taxon>Bacteroidota</taxon>
        <taxon>Cytophagia</taxon>
        <taxon>Cytophagales</taxon>
        <taxon>Spirosomataceae</taxon>
        <taxon>Dyadobacter</taxon>
    </lineage>
</organism>
<name>A0A316B6C7_9BACT</name>
<evidence type="ECO:0000313" key="1">
    <source>
        <dbReference type="EMBL" id="PWJ58147.1"/>
    </source>
</evidence>
<dbReference type="RefSeq" id="WP_109674041.1">
    <property type="nucleotide sequence ID" value="NZ_QGDT01000004.1"/>
</dbReference>